<dbReference type="RefSeq" id="WP_304247217.1">
    <property type="nucleotide sequence ID" value="NZ_DYUC01000011.1"/>
</dbReference>
<organism evidence="1 2">
    <name type="scientific">Pseudoflavonifractor capillosus</name>
    <dbReference type="NCBI Taxonomy" id="106588"/>
    <lineage>
        <taxon>Bacteria</taxon>
        <taxon>Bacillati</taxon>
        <taxon>Bacillota</taxon>
        <taxon>Clostridia</taxon>
        <taxon>Eubacteriales</taxon>
        <taxon>Oscillospiraceae</taxon>
        <taxon>Pseudoflavonifractor</taxon>
    </lineage>
</organism>
<evidence type="ECO:0000313" key="1">
    <source>
        <dbReference type="EMBL" id="HJG85621.1"/>
    </source>
</evidence>
<gene>
    <name evidence="1" type="ORF">K8V01_01120</name>
</gene>
<evidence type="ECO:0000313" key="2">
    <source>
        <dbReference type="Proteomes" id="UP000760668"/>
    </source>
</evidence>
<protein>
    <recommendedName>
        <fullName evidence="3">Sigma-70, region 4</fullName>
    </recommendedName>
</protein>
<proteinExistence type="predicted"/>
<reference evidence="1" key="1">
    <citation type="journal article" date="2021" name="PeerJ">
        <title>Extensive microbial diversity within the chicken gut microbiome revealed by metagenomics and culture.</title>
        <authorList>
            <person name="Gilroy R."/>
            <person name="Ravi A."/>
            <person name="Getino M."/>
            <person name="Pursley I."/>
            <person name="Horton D.L."/>
            <person name="Alikhan N.F."/>
            <person name="Baker D."/>
            <person name="Gharbi K."/>
            <person name="Hall N."/>
            <person name="Watson M."/>
            <person name="Adriaenssens E.M."/>
            <person name="Foster-Nyarko E."/>
            <person name="Jarju S."/>
            <person name="Secka A."/>
            <person name="Antonio M."/>
            <person name="Oren A."/>
            <person name="Chaudhuri R.R."/>
            <person name="La Ragione R."/>
            <person name="Hildebrand F."/>
            <person name="Pallen M.J."/>
        </authorList>
    </citation>
    <scope>NUCLEOTIDE SEQUENCE</scope>
    <source>
        <strain evidence="1">CHK179-5677</strain>
    </source>
</reference>
<accession>A0A921MKC0</accession>
<sequence length="135" mass="16061">MIFWNSGKGESNILQNQFTRYLKTSIQRKKVDLFRARSKVYDHECFDDSWQDIPGLITVDVYFNSPTQFDTIGLEQILRQIEKRDRYIFYAHVLDERTFTELAAELGLTYKGVTAAYYRVIHKIRDALRGDEYEF</sequence>
<comment type="caution">
    <text evidence="1">The sequence shown here is derived from an EMBL/GenBank/DDBJ whole genome shotgun (WGS) entry which is preliminary data.</text>
</comment>
<reference evidence="1" key="2">
    <citation type="submission" date="2021-09" db="EMBL/GenBank/DDBJ databases">
        <authorList>
            <person name="Gilroy R."/>
        </authorList>
    </citation>
    <scope>NUCLEOTIDE SEQUENCE</scope>
    <source>
        <strain evidence="1">CHK179-5677</strain>
    </source>
</reference>
<dbReference type="InterPro" id="IPR013324">
    <property type="entry name" value="RNA_pol_sigma_r3/r4-like"/>
</dbReference>
<name>A0A921MKC0_9FIRM</name>
<dbReference type="EMBL" id="DYUC01000011">
    <property type="protein sequence ID" value="HJG85621.1"/>
    <property type="molecule type" value="Genomic_DNA"/>
</dbReference>
<evidence type="ECO:0008006" key="3">
    <source>
        <dbReference type="Google" id="ProtNLM"/>
    </source>
</evidence>
<dbReference type="SUPFAM" id="SSF88659">
    <property type="entry name" value="Sigma3 and sigma4 domains of RNA polymerase sigma factors"/>
    <property type="match status" value="1"/>
</dbReference>
<dbReference type="Gene3D" id="1.10.10.10">
    <property type="entry name" value="Winged helix-like DNA-binding domain superfamily/Winged helix DNA-binding domain"/>
    <property type="match status" value="1"/>
</dbReference>
<dbReference type="InterPro" id="IPR036388">
    <property type="entry name" value="WH-like_DNA-bd_sf"/>
</dbReference>
<dbReference type="Proteomes" id="UP000760668">
    <property type="component" value="Unassembled WGS sequence"/>
</dbReference>
<dbReference type="AlphaFoldDB" id="A0A921MKC0"/>